<dbReference type="OrthoDB" id="6781668at2759"/>
<keyword evidence="6 13" id="KW-1133">Transmembrane helix</keyword>
<evidence type="ECO:0000313" key="16">
    <source>
        <dbReference type="EMBL" id="KKZ59629.1"/>
    </source>
</evidence>
<feature type="repeat" description="ANK" evidence="12">
    <location>
        <begin position="229"/>
        <end position="261"/>
    </location>
</feature>
<feature type="repeat" description="ANK" evidence="12">
    <location>
        <begin position="96"/>
        <end position="128"/>
    </location>
</feature>
<keyword evidence="9" id="KW-0564">Palmitate</keyword>
<dbReference type="EMBL" id="LCZI01001668">
    <property type="protein sequence ID" value="KKZ59629.1"/>
    <property type="molecule type" value="Genomic_DNA"/>
</dbReference>
<dbReference type="SMART" id="SM00248">
    <property type="entry name" value="ANK"/>
    <property type="match status" value="5"/>
</dbReference>
<evidence type="ECO:0000256" key="2">
    <source>
        <dbReference type="ARBA" id="ARBA00004520"/>
    </source>
</evidence>
<comment type="subcellular location">
    <subcellularLocation>
        <location evidence="2">Early endosome membrane</location>
        <topology evidence="2">Multi-pass membrane protein</topology>
    </subcellularLocation>
</comment>
<feature type="region of interest" description="Disordered" evidence="14">
    <location>
        <begin position="1"/>
        <end position="62"/>
    </location>
</feature>
<evidence type="ECO:0000256" key="7">
    <source>
        <dbReference type="ARBA" id="ARBA00023043"/>
    </source>
</evidence>
<comment type="caution">
    <text evidence="16">The sequence shown here is derived from an EMBL/GenBank/DDBJ whole genome shotgun (WGS) entry which is preliminary data.</text>
</comment>
<feature type="transmembrane region" description="Helical" evidence="13">
    <location>
        <begin position="310"/>
        <end position="328"/>
    </location>
</feature>
<gene>
    <name evidence="16" type="ORF">EMCG_05387</name>
</gene>
<evidence type="ECO:0000256" key="3">
    <source>
        <dbReference type="ARBA" id="ARBA00010104"/>
    </source>
</evidence>
<protein>
    <recommendedName>
        <fullName evidence="13">Palmitoyltransferase</fullName>
        <ecNumber evidence="13">2.3.1.225</ecNumber>
    </recommendedName>
</protein>
<evidence type="ECO:0000256" key="12">
    <source>
        <dbReference type="PROSITE-ProRule" id="PRU00023"/>
    </source>
</evidence>
<dbReference type="AlphaFoldDB" id="A0A0G2HQ50"/>
<dbReference type="GO" id="GO:0031901">
    <property type="term" value="C:early endosome membrane"/>
    <property type="evidence" value="ECO:0007669"/>
    <property type="project" value="UniProtKB-SubCell"/>
</dbReference>
<keyword evidence="13" id="KW-0808">Transferase</keyword>
<reference evidence="17" key="1">
    <citation type="journal article" date="2015" name="PLoS Genet.">
        <title>The dynamic genome and transcriptome of the human fungal pathogen Blastomyces and close relative Emmonsia.</title>
        <authorList>
            <person name="Munoz J.F."/>
            <person name="Gauthier G.M."/>
            <person name="Desjardins C.A."/>
            <person name="Gallo J.E."/>
            <person name="Holder J."/>
            <person name="Sullivan T.D."/>
            <person name="Marty A.J."/>
            <person name="Carmen J.C."/>
            <person name="Chen Z."/>
            <person name="Ding L."/>
            <person name="Gujja S."/>
            <person name="Magrini V."/>
            <person name="Misas E."/>
            <person name="Mitreva M."/>
            <person name="Priest M."/>
            <person name="Saif S."/>
            <person name="Whiston E.A."/>
            <person name="Young S."/>
            <person name="Zeng Q."/>
            <person name="Goldman W.E."/>
            <person name="Mardis E.R."/>
            <person name="Taylor J.W."/>
            <person name="McEwen J.G."/>
            <person name="Clay O.K."/>
            <person name="Klein B.S."/>
            <person name="Cuomo C.A."/>
        </authorList>
    </citation>
    <scope>NUCLEOTIDE SEQUENCE [LARGE SCALE GENOMIC DNA]</scope>
    <source>
        <strain evidence="17">UAMH 3008</strain>
    </source>
</reference>
<dbReference type="InterPro" id="IPR036770">
    <property type="entry name" value="Ankyrin_rpt-contain_sf"/>
</dbReference>
<feature type="domain" description="Palmitoyltransferase DHHC" evidence="15">
    <location>
        <begin position="451"/>
        <end position="586"/>
    </location>
</feature>
<feature type="transmembrane region" description="Helical" evidence="13">
    <location>
        <begin position="500"/>
        <end position="522"/>
    </location>
</feature>
<feature type="transmembrane region" description="Helical" evidence="13">
    <location>
        <begin position="372"/>
        <end position="390"/>
    </location>
</feature>
<evidence type="ECO:0000256" key="8">
    <source>
        <dbReference type="ARBA" id="ARBA00023136"/>
    </source>
</evidence>
<dbReference type="Pfam" id="PF12796">
    <property type="entry name" value="Ank_2"/>
    <property type="match status" value="2"/>
</dbReference>
<feature type="transmembrane region" description="Helical" evidence="13">
    <location>
        <begin position="402"/>
        <end position="423"/>
    </location>
</feature>
<name>A0A0G2HQ50_9EURO</name>
<accession>A0A0G2HQ50</accession>
<dbReference type="Pfam" id="PF01529">
    <property type="entry name" value="DHHC"/>
    <property type="match status" value="1"/>
</dbReference>
<keyword evidence="4 13" id="KW-0812">Transmembrane</keyword>
<dbReference type="PROSITE" id="PS50216">
    <property type="entry name" value="DHHC"/>
    <property type="match status" value="1"/>
</dbReference>
<organism evidence="16 17">
    <name type="scientific">[Emmonsia] crescens</name>
    <dbReference type="NCBI Taxonomy" id="73230"/>
    <lineage>
        <taxon>Eukaryota</taxon>
        <taxon>Fungi</taxon>
        <taxon>Dikarya</taxon>
        <taxon>Ascomycota</taxon>
        <taxon>Pezizomycotina</taxon>
        <taxon>Eurotiomycetes</taxon>
        <taxon>Eurotiomycetidae</taxon>
        <taxon>Onygenales</taxon>
        <taxon>Ajellomycetaceae</taxon>
        <taxon>Emergomyces</taxon>
    </lineage>
</organism>
<dbReference type="PROSITE" id="PS50088">
    <property type="entry name" value="ANK_REPEAT"/>
    <property type="match status" value="3"/>
</dbReference>
<dbReference type="InterPro" id="IPR002110">
    <property type="entry name" value="Ankyrin_rpt"/>
</dbReference>
<keyword evidence="5" id="KW-0677">Repeat</keyword>
<dbReference type="PANTHER" id="PTHR24161:SF85">
    <property type="entry name" value="PALMITOYLTRANSFERASE HIP14"/>
    <property type="match status" value="1"/>
</dbReference>
<evidence type="ECO:0000259" key="15">
    <source>
        <dbReference type="Pfam" id="PF01529"/>
    </source>
</evidence>
<dbReference type="GO" id="GO:0019706">
    <property type="term" value="F:protein-cysteine S-palmitoyltransferase activity"/>
    <property type="evidence" value="ECO:0007669"/>
    <property type="project" value="UniProtKB-EC"/>
</dbReference>
<feature type="compositionally biased region" description="Polar residues" evidence="14">
    <location>
        <begin position="1"/>
        <end position="24"/>
    </location>
</feature>
<keyword evidence="8 13" id="KW-0472">Membrane</keyword>
<evidence type="ECO:0000256" key="6">
    <source>
        <dbReference type="ARBA" id="ARBA00022989"/>
    </source>
</evidence>
<comment type="catalytic activity">
    <reaction evidence="11 13">
        <text>L-cysteinyl-[protein] + hexadecanoyl-CoA = S-hexadecanoyl-L-cysteinyl-[protein] + CoA</text>
        <dbReference type="Rhea" id="RHEA:36683"/>
        <dbReference type="Rhea" id="RHEA-COMP:10131"/>
        <dbReference type="Rhea" id="RHEA-COMP:11032"/>
        <dbReference type="ChEBI" id="CHEBI:29950"/>
        <dbReference type="ChEBI" id="CHEBI:57287"/>
        <dbReference type="ChEBI" id="CHEBI:57379"/>
        <dbReference type="ChEBI" id="CHEBI:74151"/>
        <dbReference type="EC" id="2.3.1.225"/>
    </reaction>
</comment>
<dbReference type="EC" id="2.3.1.225" evidence="13"/>
<keyword evidence="7 12" id="KW-0040">ANK repeat</keyword>
<evidence type="ECO:0000256" key="9">
    <source>
        <dbReference type="ARBA" id="ARBA00023139"/>
    </source>
</evidence>
<evidence type="ECO:0000256" key="4">
    <source>
        <dbReference type="ARBA" id="ARBA00022692"/>
    </source>
</evidence>
<evidence type="ECO:0000256" key="11">
    <source>
        <dbReference type="ARBA" id="ARBA00048048"/>
    </source>
</evidence>
<dbReference type="Gene3D" id="1.25.40.20">
    <property type="entry name" value="Ankyrin repeat-containing domain"/>
    <property type="match status" value="1"/>
</dbReference>
<evidence type="ECO:0000256" key="13">
    <source>
        <dbReference type="RuleBase" id="RU079119"/>
    </source>
</evidence>
<sequence>MSSSSTSRDAQGSIGRNPSSTSLATGKASAAPPKLSTRENELELKDIKPDDGNSNNPKPSLPIEEDIMQLSRLGEIGAIQKLFESGKFNARYTDEEGITPLHWAAINNQYALCKFLLESGADVNAKGGESVATAAMWAAQRCHYYIVNLLLQHGADPLLTDIQGYNILHLATIDGNAFLLVLLLHQEIPVDVPDPQGHTGLMWAAYKGFPACVDLFLRWGANVNAVDEGGLSPLHWALVKGSPACVQKIIEYGSDRFAKTRDGKTPAVVAEEMKTASVWYRALNECGYDREGNLRALPLGLTSLVRTKQFTSKFFFFWPFLVLLLSIFTLSNMVIYIAIPVTIGIVFGMQWVAQRVANLGPPEYRVLQRTPFLAGVFAGSLFWVGVRWALKVLPSTYSSHPFLNFFFAISFGLTAYFYGLAMLEDPGFVPKLGSRNQQRDTITQLFEIWKFDEDNFCVYCMIRKPLRSKHCRRCKRCVSKHDHHCPWIDNCVGANNLRHFILYIFSMEIGIIFFIQLVMAHIDSIPVPPNAECNILSTTLCDILSRDTFTIVLTIWSSLQLIWVSMLCVVQLVQISRNQTTYENMRGHTLDYANSASQAITSAITTGTTSDDIGGLSTAGQGPIPAIPPTTVPSHRRPPPHRHDHGCLSQWKKLLGLDTFVATAQDGLDRRGGGRYRNPFSHGVFTNCKDFWCDSEPYFGKRDTGSAMLGGEVVNYTRLFDMPFMTRSGGSRAGSGMVYRSVAAEDAV</sequence>
<evidence type="ECO:0000256" key="1">
    <source>
        <dbReference type="ARBA" id="ARBA00002100"/>
    </source>
</evidence>
<proteinExistence type="inferred from homology"/>
<dbReference type="PROSITE" id="PS50297">
    <property type="entry name" value="ANK_REP_REGION"/>
    <property type="match status" value="3"/>
</dbReference>
<comment type="domain">
    <text evidence="13">The DHHC domain is required for palmitoyltransferase activity.</text>
</comment>
<evidence type="ECO:0000256" key="14">
    <source>
        <dbReference type="SAM" id="MobiDB-lite"/>
    </source>
</evidence>
<dbReference type="PANTHER" id="PTHR24161">
    <property type="entry name" value="ANK_REP_REGION DOMAIN-CONTAINING PROTEIN-RELATED"/>
    <property type="match status" value="1"/>
</dbReference>
<dbReference type="InterPro" id="IPR001594">
    <property type="entry name" value="Palmitoyltrfase_DHHC"/>
</dbReference>
<dbReference type="SUPFAM" id="SSF48403">
    <property type="entry name" value="Ankyrin repeat"/>
    <property type="match status" value="1"/>
</dbReference>
<feature type="compositionally biased region" description="Basic and acidic residues" evidence="14">
    <location>
        <begin position="36"/>
        <end position="51"/>
    </location>
</feature>
<dbReference type="Proteomes" id="UP000034164">
    <property type="component" value="Unassembled WGS sequence"/>
</dbReference>
<comment type="function">
    <text evidence="1">Palmitoyltransferase specific for casein kinase 1.</text>
</comment>
<feature type="repeat" description="ANK" evidence="12">
    <location>
        <begin position="196"/>
        <end position="228"/>
    </location>
</feature>
<keyword evidence="13" id="KW-0012">Acyltransferase</keyword>
<dbReference type="VEuPathDB" id="FungiDB:EMCG_05387"/>
<keyword evidence="10" id="KW-0449">Lipoprotein</keyword>
<evidence type="ECO:0000313" key="17">
    <source>
        <dbReference type="Proteomes" id="UP000034164"/>
    </source>
</evidence>
<evidence type="ECO:0000256" key="10">
    <source>
        <dbReference type="ARBA" id="ARBA00023288"/>
    </source>
</evidence>
<comment type="similarity">
    <text evidence="3">Belongs to the DHHC palmitoyltransferase family. AKR/ZDHHC17 subfamily.</text>
</comment>
<feature type="transmembrane region" description="Helical" evidence="13">
    <location>
        <begin position="549"/>
        <end position="573"/>
    </location>
</feature>
<evidence type="ECO:0000256" key="5">
    <source>
        <dbReference type="ARBA" id="ARBA00022737"/>
    </source>
</evidence>